<gene>
    <name evidence="7" type="ORF">HHK36_008068</name>
</gene>
<comment type="caution">
    <text evidence="7">The sequence shown here is derived from an EMBL/GenBank/DDBJ whole genome shotgun (WGS) entry which is preliminary data.</text>
</comment>
<evidence type="ECO:0000313" key="7">
    <source>
        <dbReference type="EMBL" id="KAF8405988.1"/>
    </source>
</evidence>
<dbReference type="GO" id="GO:0001786">
    <property type="term" value="F:phosphatidylserine binding"/>
    <property type="evidence" value="ECO:0007669"/>
    <property type="project" value="TreeGrafter"/>
</dbReference>
<dbReference type="PANTHER" id="PTHR10502">
    <property type="entry name" value="ANNEXIN"/>
    <property type="match status" value="1"/>
</dbReference>
<dbReference type="GO" id="GO:0009651">
    <property type="term" value="P:response to salt stress"/>
    <property type="evidence" value="ECO:0007669"/>
    <property type="project" value="TreeGrafter"/>
</dbReference>
<keyword evidence="2" id="KW-0677">Repeat</keyword>
<evidence type="ECO:0000256" key="4">
    <source>
        <dbReference type="ARBA" id="ARBA00023216"/>
    </source>
</evidence>
<feature type="binding site" evidence="6">
    <location>
        <position position="24"/>
    </location>
    <ligand>
        <name>Ca(2+)</name>
        <dbReference type="ChEBI" id="CHEBI:29108"/>
        <label>1</label>
    </ligand>
</feature>
<dbReference type="GO" id="GO:0005737">
    <property type="term" value="C:cytoplasm"/>
    <property type="evidence" value="ECO:0007669"/>
    <property type="project" value="TreeGrafter"/>
</dbReference>
<name>A0A835DJK3_TETSI</name>
<evidence type="ECO:0008006" key="9">
    <source>
        <dbReference type="Google" id="ProtNLM"/>
    </source>
</evidence>
<evidence type="ECO:0000313" key="8">
    <source>
        <dbReference type="Proteomes" id="UP000655225"/>
    </source>
</evidence>
<proteinExistence type="predicted"/>
<dbReference type="SMART" id="SM00335">
    <property type="entry name" value="ANX"/>
    <property type="match status" value="3"/>
</dbReference>
<dbReference type="Pfam" id="PF00191">
    <property type="entry name" value="Annexin"/>
    <property type="match status" value="3"/>
</dbReference>
<evidence type="ECO:0000256" key="5">
    <source>
        <dbReference type="ARBA" id="ARBA00023302"/>
    </source>
</evidence>
<accession>A0A835DJK3</accession>
<keyword evidence="4" id="KW-0041">Annexin</keyword>
<dbReference type="GO" id="GO:0009414">
    <property type="term" value="P:response to water deprivation"/>
    <property type="evidence" value="ECO:0007669"/>
    <property type="project" value="TreeGrafter"/>
</dbReference>
<dbReference type="GO" id="GO:0005886">
    <property type="term" value="C:plasma membrane"/>
    <property type="evidence" value="ECO:0007669"/>
    <property type="project" value="TreeGrafter"/>
</dbReference>
<dbReference type="InterPro" id="IPR037104">
    <property type="entry name" value="Annexin_sf"/>
</dbReference>
<keyword evidence="3 6" id="KW-0106">Calcium</keyword>
<dbReference type="OrthoDB" id="37886at2759"/>
<dbReference type="GO" id="GO:0005509">
    <property type="term" value="F:calcium ion binding"/>
    <property type="evidence" value="ECO:0007669"/>
    <property type="project" value="InterPro"/>
</dbReference>
<dbReference type="GO" id="GO:0009408">
    <property type="term" value="P:response to heat"/>
    <property type="evidence" value="ECO:0007669"/>
    <property type="project" value="TreeGrafter"/>
</dbReference>
<dbReference type="OMA" id="CGQFGKE"/>
<dbReference type="SUPFAM" id="SSF47874">
    <property type="entry name" value="Annexin"/>
    <property type="match status" value="1"/>
</dbReference>
<dbReference type="InterPro" id="IPR009118">
    <property type="entry name" value="AnnexinD_plant"/>
</dbReference>
<dbReference type="AlphaFoldDB" id="A0A835DJK3"/>
<dbReference type="InterPro" id="IPR018502">
    <property type="entry name" value="Annexin_repeat"/>
</dbReference>
<keyword evidence="1 6" id="KW-0479">Metal-binding</keyword>
<reference evidence="7 8" key="1">
    <citation type="submission" date="2020-04" db="EMBL/GenBank/DDBJ databases">
        <title>Plant Genome Project.</title>
        <authorList>
            <person name="Zhang R.-G."/>
        </authorList>
    </citation>
    <scope>NUCLEOTIDE SEQUENCE [LARGE SCALE GENOMIC DNA]</scope>
    <source>
        <strain evidence="7">YNK0</strain>
        <tissue evidence="7">Leaf</tissue>
    </source>
</reference>
<keyword evidence="5" id="KW-0111">Calcium/phospholipid-binding</keyword>
<feature type="binding site" evidence="6">
    <location>
        <position position="256"/>
    </location>
    <ligand>
        <name>Ca(2+)</name>
        <dbReference type="ChEBI" id="CHEBI:29108"/>
        <label>1</label>
    </ligand>
</feature>
<sequence>MASSSHVPRKYELDCQCLHCYFSGNDAINKQKLVEILTSRSAQELKLIRQTYSALYSQDLLHVISNAGRNNPFSRAVYLRISESQERDAETIRNALYGGSLNLNTLIETVCTRPSLELQSIKQAYRSRYNSDIEQDVALKINGGFKEILLAVLKSSHNYGAKVDISMAMCDAKTLYEAMESGMYIDQKTIISLLSQRTTGQLKAIFASYKQLYGHEFSKSLKQNKCGQFGKELCIVIRCVQYPEKFFAKQLRTTLKYGDAREILTRIVVTRSEIDIKGINSVFAAKTGCSIATLVRREFNTSGSHYNNNKSDGLVAEFLVGLLKCC</sequence>
<dbReference type="EMBL" id="JABCRI010000005">
    <property type="protein sequence ID" value="KAF8405988.1"/>
    <property type="molecule type" value="Genomic_DNA"/>
</dbReference>
<organism evidence="7 8">
    <name type="scientific">Tetracentron sinense</name>
    <name type="common">Spur-leaf</name>
    <dbReference type="NCBI Taxonomy" id="13715"/>
    <lineage>
        <taxon>Eukaryota</taxon>
        <taxon>Viridiplantae</taxon>
        <taxon>Streptophyta</taxon>
        <taxon>Embryophyta</taxon>
        <taxon>Tracheophyta</taxon>
        <taxon>Spermatophyta</taxon>
        <taxon>Magnoliopsida</taxon>
        <taxon>Trochodendrales</taxon>
        <taxon>Trochodendraceae</taxon>
        <taxon>Tetracentron</taxon>
    </lineage>
</organism>
<dbReference type="Gene3D" id="1.10.220.10">
    <property type="entry name" value="Annexin"/>
    <property type="match status" value="4"/>
</dbReference>
<dbReference type="PRINTS" id="PR01814">
    <property type="entry name" value="ANNEXINPLANT"/>
</dbReference>
<dbReference type="PROSITE" id="PS51897">
    <property type="entry name" value="ANNEXIN_2"/>
    <property type="match status" value="3"/>
</dbReference>
<dbReference type="Proteomes" id="UP000655225">
    <property type="component" value="Unassembled WGS sequence"/>
</dbReference>
<dbReference type="PRINTS" id="PR00196">
    <property type="entry name" value="ANNEXIN"/>
</dbReference>
<dbReference type="InterPro" id="IPR001464">
    <property type="entry name" value="Annexin"/>
</dbReference>
<feature type="binding site" evidence="6">
    <location>
        <position position="22"/>
    </location>
    <ligand>
        <name>Ca(2+)</name>
        <dbReference type="ChEBI" id="CHEBI:29108"/>
        <label>1</label>
    </ligand>
</feature>
<evidence type="ECO:0000256" key="6">
    <source>
        <dbReference type="PIRSR" id="PIRSR609118-1"/>
    </source>
</evidence>
<evidence type="ECO:0000256" key="1">
    <source>
        <dbReference type="ARBA" id="ARBA00022723"/>
    </source>
</evidence>
<dbReference type="GO" id="GO:0005544">
    <property type="term" value="F:calcium-dependent phospholipid binding"/>
    <property type="evidence" value="ECO:0007669"/>
    <property type="project" value="UniProtKB-KW"/>
</dbReference>
<dbReference type="GO" id="GO:0009409">
    <property type="term" value="P:response to cold"/>
    <property type="evidence" value="ECO:0007669"/>
    <property type="project" value="TreeGrafter"/>
</dbReference>
<feature type="binding site" evidence="6">
    <location>
        <position position="258"/>
    </location>
    <ligand>
        <name>Ca(2+)</name>
        <dbReference type="ChEBI" id="CHEBI:29108"/>
        <label>1</label>
    </ligand>
</feature>
<evidence type="ECO:0000256" key="3">
    <source>
        <dbReference type="ARBA" id="ARBA00022837"/>
    </source>
</evidence>
<dbReference type="PANTHER" id="PTHR10502:SF207">
    <property type="entry name" value="OS09G0368850 PROTEIN"/>
    <property type="match status" value="1"/>
</dbReference>
<evidence type="ECO:0000256" key="2">
    <source>
        <dbReference type="ARBA" id="ARBA00022737"/>
    </source>
</evidence>
<protein>
    <recommendedName>
        <fullName evidence="9">Annexin</fullName>
    </recommendedName>
</protein>
<keyword evidence="8" id="KW-1185">Reference proteome</keyword>